<evidence type="ECO:0000256" key="3">
    <source>
        <dbReference type="ARBA" id="ARBA00023002"/>
    </source>
</evidence>
<proteinExistence type="predicted"/>
<dbReference type="PRINTS" id="PR00368">
    <property type="entry name" value="FADPNR"/>
</dbReference>
<dbReference type="NCBIfam" id="TIGR04018">
    <property type="entry name" value="Bthiol_YpdA"/>
    <property type="match status" value="1"/>
</dbReference>
<dbReference type="EMBL" id="JARSFG010000016">
    <property type="protein sequence ID" value="MEC1179121.1"/>
    <property type="molecule type" value="Genomic_DNA"/>
</dbReference>
<dbReference type="GO" id="GO:0016491">
    <property type="term" value="F:oxidoreductase activity"/>
    <property type="evidence" value="ECO:0007669"/>
    <property type="project" value="UniProtKB-KW"/>
</dbReference>
<keyword evidence="2" id="KW-0285">Flavoprotein</keyword>
<evidence type="ECO:0000313" key="4">
    <source>
        <dbReference type="EMBL" id="MEC1179121.1"/>
    </source>
</evidence>
<keyword evidence="3" id="KW-0560">Oxidoreductase</keyword>
<organism evidence="4 5">
    <name type="scientific">Metasolibacillus meyeri</name>
    <dbReference type="NCBI Taxonomy" id="1071052"/>
    <lineage>
        <taxon>Bacteria</taxon>
        <taxon>Bacillati</taxon>
        <taxon>Bacillota</taxon>
        <taxon>Bacilli</taxon>
        <taxon>Bacillales</taxon>
        <taxon>Caryophanaceae</taxon>
        <taxon>Metasolibacillus</taxon>
    </lineage>
</organism>
<evidence type="ECO:0000256" key="2">
    <source>
        <dbReference type="ARBA" id="ARBA00022630"/>
    </source>
</evidence>
<dbReference type="InterPro" id="IPR023856">
    <property type="entry name" value="Bdr"/>
</dbReference>
<evidence type="ECO:0000313" key="5">
    <source>
        <dbReference type="Proteomes" id="UP001344888"/>
    </source>
</evidence>
<sequence>MQKVDAVIVGGGPCGLAAAIELQAIGLQPVVIEKGNIVNSLYNYPTHQTFFSTSEKLAIGDVPFIVEERKPRRNQALVYYREVVRAKKINIQRFEKVEKIQKNGSIFIVTTSKAVYETPHVIIATGYYDNPNYLGIQGEDLPKVYHYFKEAHPFFDTKVLVIGGKNSAVDAALELQKAGAHVTVVYRGSEYSPSIKPWVLPEFDALVRSDEITMYFESEVESIHEGEVVIRQKGEQQHIVNDFVFAMTGYHPDHDFIRAMGVAIDEATGRPHFNEETMETNVPNLFIAGVIAAGNNANEIFIENGRFHGGMIAKAIQGKIKVPRRP</sequence>
<dbReference type="PRINTS" id="PR00469">
    <property type="entry name" value="PNDRDTASEII"/>
</dbReference>
<comment type="caution">
    <text evidence="4">The sequence shown here is derived from an EMBL/GenBank/DDBJ whole genome shotgun (WGS) entry which is preliminary data.</text>
</comment>
<protein>
    <submittedName>
        <fullName evidence="4">YpdA family putative bacillithiol disulfide reductase</fullName>
    </submittedName>
</protein>
<reference evidence="4 5" key="1">
    <citation type="submission" date="2023-03" db="EMBL/GenBank/DDBJ databases">
        <title>Bacillus Genome Sequencing.</title>
        <authorList>
            <person name="Dunlap C."/>
        </authorList>
    </citation>
    <scope>NUCLEOTIDE SEQUENCE [LARGE SCALE GENOMIC DNA]</scope>
    <source>
        <strain evidence="4 5">B-59205</strain>
    </source>
</reference>
<dbReference type="InterPro" id="IPR050097">
    <property type="entry name" value="Ferredoxin-NADP_redctase_2"/>
</dbReference>
<name>A0AAW9NRM2_9BACL</name>
<keyword evidence="5" id="KW-1185">Reference proteome</keyword>
<dbReference type="AlphaFoldDB" id="A0AAW9NRM2"/>
<dbReference type="Pfam" id="PF13738">
    <property type="entry name" value="Pyr_redox_3"/>
    <property type="match status" value="1"/>
</dbReference>
<comment type="cofactor">
    <cofactor evidence="1">
        <name>FAD</name>
        <dbReference type="ChEBI" id="CHEBI:57692"/>
    </cofactor>
</comment>
<dbReference type="PANTHER" id="PTHR48105">
    <property type="entry name" value="THIOREDOXIN REDUCTASE 1-RELATED-RELATED"/>
    <property type="match status" value="1"/>
</dbReference>
<evidence type="ECO:0000256" key="1">
    <source>
        <dbReference type="ARBA" id="ARBA00001974"/>
    </source>
</evidence>
<dbReference type="Gene3D" id="3.50.50.60">
    <property type="entry name" value="FAD/NAD(P)-binding domain"/>
    <property type="match status" value="2"/>
</dbReference>
<dbReference type="Proteomes" id="UP001344888">
    <property type="component" value="Unassembled WGS sequence"/>
</dbReference>
<dbReference type="SUPFAM" id="SSF51905">
    <property type="entry name" value="FAD/NAD(P)-binding domain"/>
    <property type="match status" value="1"/>
</dbReference>
<dbReference type="InterPro" id="IPR036188">
    <property type="entry name" value="FAD/NAD-bd_sf"/>
</dbReference>
<gene>
    <name evidence="4" type="ORF">P9B03_11560</name>
</gene>
<dbReference type="RefSeq" id="WP_326123610.1">
    <property type="nucleotide sequence ID" value="NZ_JARSFG010000016.1"/>
</dbReference>
<accession>A0AAW9NRM2</accession>